<organism evidence="2 3">
    <name type="scientific">Phtheirospermum japonicum</name>
    <dbReference type="NCBI Taxonomy" id="374723"/>
    <lineage>
        <taxon>Eukaryota</taxon>
        <taxon>Viridiplantae</taxon>
        <taxon>Streptophyta</taxon>
        <taxon>Embryophyta</taxon>
        <taxon>Tracheophyta</taxon>
        <taxon>Spermatophyta</taxon>
        <taxon>Magnoliopsida</taxon>
        <taxon>eudicotyledons</taxon>
        <taxon>Gunneridae</taxon>
        <taxon>Pentapetalae</taxon>
        <taxon>asterids</taxon>
        <taxon>lamiids</taxon>
        <taxon>Lamiales</taxon>
        <taxon>Orobanchaceae</taxon>
        <taxon>Orobanchaceae incertae sedis</taxon>
        <taxon>Phtheirospermum</taxon>
    </lineage>
</organism>
<feature type="compositionally biased region" description="Low complexity" evidence="1">
    <location>
        <begin position="96"/>
        <end position="114"/>
    </location>
</feature>
<reference evidence="2" key="1">
    <citation type="submission" date="2020-07" db="EMBL/GenBank/DDBJ databases">
        <title>Ethylene signaling mediates host invasion by parasitic plants.</title>
        <authorList>
            <person name="Yoshida S."/>
        </authorList>
    </citation>
    <scope>NUCLEOTIDE SEQUENCE</scope>
    <source>
        <strain evidence="2">Okayama</strain>
    </source>
</reference>
<evidence type="ECO:0000313" key="3">
    <source>
        <dbReference type="Proteomes" id="UP000653305"/>
    </source>
</evidence>
<feature type="compositionally biased region" description="Pro residues" evidence="1">
    <location>
        <begin position="61"/>
        <end position="74"/>
    </location>
</feature>
<sequence>MDQRESMMQPGSGPYYSSGFQPSPSMNSLSHFQPNAGGNFFGSIAPLDNSSTMSPHGISLGPPPPAVSVGPPPAMLQGEQPVRRKRGRPRKYGREGAASLTLSPSTSSSVPIVGTNPKRRGRPPGPGRKQQIFSIAHYAPYVFVSLVTIDDKWTNNIVTPQKTTSLGATSC</sequence>
<feature type="region of interest" description="Disordered" evidence="1">
    <location>
        <begin position="1"/>
        <end position="129"/>
    </location>
</feature>
<dbReference type="Proteomes" id="UP000653305">
    <property type="component" value="Unassembled WGS sequence"/>
</dbReference>
<keyword evidence="3" id="KW-1185">Reference proteome</keyword>
<dbReference type="AlphaFoldDB" id="A0A830CDI2"/>
<name>A0A830CDI2_9LAMI</name>
<gene>
    <name evidence="2" type="ORF">PHJA_001474900</name>
</gene>
<comment type="caution">
    <text evidence="2">The sequence shown here is derived from an EMBL/GenBank/DDBJ whole genome shotgun (WGS) entry which is preliminary data.</text>
</comment>
<evidence type="ECO:0008006" key="4">
    <source>
        <dbReference type="Google" id="ProtNLM"/>
    </source>
</evidence>
<dbReference type="EMBL" id="BMAC01000308">
    <property type="protein sequence ID" value="GFP93305.1"/>
    <property type="molecule type" value="Genomic_DNA"/>
</dbReference>
<accession>A0A830CDI2</accession>
<evidence type="ECO:0000256" key="1">
    <source>
        <dbReference type="SAM" id="MobiDB-lite"/>
    </source>
</evidence>
<protein>
    <recommendedName>
        <fullName evidence="4">AT-hook motif nuclear-localized protein</fullName>
    </recommendedName>
</protein>
<proteinExistence type="predicted"/>
<evidence type="ECO:0000313" key="2">
    <source>
        <dbReference type="EMBL" id="GFP93305.1"/>
    </source>
</evidence>
<feature type="compositionally biased region" description="Polar residues" evidence="1">
    <location>
        <begin position="18"/>
        <end position="33"/>
    </location>
</feature>